<dbReference type="SUPFAM" id="SSF82171">
    <property type="entry name" value="DPP6 N-terminal domain-like"/>
    <property type="match status" value="1"/>
</dbReference>
<dbReference type="AlphaFoldDB" id="A0AAU8FI37"/>
<dbReference type="Gene3D" id="2.120.10.30">
    <property type="entry name" value="TolB, C-terminal domain"/>
    <property type="match status" value="2"/>
</dbReference>
<evidence type="ECO:0000313" key="4">
    <source>
        <dbReference type="EMBL" id="XCH23552.1"/>
    </source>
</evidence>
<evidence type="ECO:0000256" key="1">
    <source>
        <dbReference type="ARBA" id="ARBA00022801"/>
    </source>
</evidence>
<dbReference type="EC" id="3.4.-.-" evidence="4"/>
<protein>
    <submittedName>
        <fullName evidence="4">S9 family peptidase</fullName>
        <ecNumber evidence="4">3.4.-.-</ecNumber>
    </submittedName>
</protein>
<feature type="domain" description="Peptidase S9 prolyl oligopeptidase catalytic" evidence="3">
    <location>
        <begin position="468"/>
        <end position="677"/>
    </location>
</feature>
<sequence length="681" mass="75759">MNPTETKALLPGLVIEDLSKIRQVGAPLWSPDRRHLLYQLVLADYQADDRHELIILFSLDTASKTTIGPGTAHAWSPDGREFLFETGDGALHIYNVDTTASRFLTRRLDSSYFINHLALHNCIWSPDGQHIAYISADAPIAGPQKREVTVIDDLLYKSKGGRGRPVYADHAKTHIYLVPATGGTPELLTDGHYNEHSITWSPDSRHIAFISNRTDRPDDIQQSDVWKVNTGTKAVTRLTDHTGLAYQPTWSPDGNYIAFLATSGATGTNDSPAEDTHIALLPANGGPFEYMTKSLDRRIEHIRWHPSGRYIYFTAGDRGDTSVYRISIEKPDIEARGTDTQGGDTQSIDTQNTNSQRIEKVLEGPGCISGFCLDARGDGLIFVKSDTNHPAEIFQIRNGYGSARPITQENTAWLAAKNLQPAETFWFDSFDGTRVQGWLIRPAGLEETRKYPLILVIHGGPHNMFGHDFDERMHLLSAAGYAVVYINPRGSHGYGQTFSNGTLNNWGGGDYQDLMAGIDFVLNRNPWLDAEKLGVTGQSYGGYMTNRIITRTTRFKAAVTDGGLSNLVSFAGTSLYHSLMESEFGGRAFDRFDLLWECSPLRNVARATTPTLFLHGETDNEVPFSQAEEMYIALKKKGVPTQLVQYTGEGHGWRPELGPRNKADLNGRMIAWFDQYIMNEP</sequence>
<keyword evidence="2" id="KW-0645">Protease</keyword>
<gene>
    <name evidence="4" type="ORF">ABV298_25100</name>
</gene>
<dbReference type="Gene3D" id="3.40.50.1820">
    <property type="entry name" value="alpha/beta hydrolase"/>
    <property type="match status" value="1"/>
</dbReference>
<dbReference type="InterPro" id="IPR011659">
    <property type="entry name" value="WD40"/>
</dbReference>
<evidence type="ECO:0000259" key="3">
    <source>
        <dbReference type="Pfam" id="PF00326"/>
    </source>
</evidence>
<evidence type="ECO:0000256" key="2">
    <source>
        <dbReference type="ARBA" id="ARBA00022825"/>
    </source>
</evidence>
<dbReference type="GO" id="GO:0004252">
    <property type="term" value="F:serine-type endopeptidase activity"/>
    <property type="evidence" value="ECO:0007669"/>
    <property type="project" value="TreeGrafter"/>
</dbReference>
<proteinExistence type="predicted"/>
<accession>A0AAU8FI37</accession>
<dbReference type="InterPro" id="IPR001375">
    <property type="entry name" value="Peptidase_S9_cat"/>
</dbReference>
<dbReference type="InterPro" id="IPR029058">
    <property type="entry name" value="AB_hydrolase_fold"/>
</dbReference>
<dbReference type="Pfam" id="PF00326">
    <property type="entry name" value="Peptidase_S9"/>
    <property type="match status" value="1"/>
</dbReference>
<organism evidence="4">
    <name type="scientific">Dyadobacter sp. 676</name>
    <dbReference type="NCBI Taxonomy" id="3088362"/>
    <lineage>
        <taxon>Bacteria</taxon>
        <taxon>Pseudomonadati</taxon>
        <taxon>Bacteroidota</taxon>
        <taxon>Cytophagia</taxon>
        <taxon>Cytophagales</taxon>
        <taxon>Spirosomataceae</taxon>
        <taxon>Dyadobacter</taxon>
    </lineage>
</organism>
<dbReference type="Pfam" id="PF07676">
    <property type="entry name" value="PD40"/>
    <property type="match status" value="2"/>
</dbReference>
<dbReference type="InterPro" id="IPR011042">
    <property type="entry name" value="6-blade_b-propeller_TolB-like"/>
</dbReference>
<keyword evidence="1 4" id="KW-0378">Hydrolase</keyword>
<name>A0AAU8FI37_9BACT</name>
<dbReference type="EMBL" id="CP159289">
    <property type="protein sequence ID" value="XCH23552.1"/>
    <property type="molecule type" value="Genomic_DNA"/>
</dbReference>
<reference evidence="4" key="1">
    <citation type="submission" date="2024-06" db="EMBL/GenBank/DDBJ databases">
        <title>Sequencing and assembly of the genome of Dyadobacter sp. strain 676, a symbiont of Cyamopsis tetragonoloba.</title>
        <authorList>
            <person name="Guro P."/>
            <person name="Sazanova A."/>
            <person name="Kuznetsova I."/>
            <person name="Belimov A."/>
            <person name="Safronova V."/>
        </authorList>
    </citation>
    <scope>NUCLEOTIDE SEQUENCE</scope>
    <source>
        <strain evidence="4">676</strain>
    </source>
</reference>
<dbReference type="PANTHER" id="PTHR42776">
    <property type="entry name" value="SERINE PEPTIDASE S9 FAMILY MEMBER"/>
    <property type="match status" value="1"/>
</dbReference>
<dbReference type="GO" id="GO:0006508">
    <property type="term" value="P:proteolysis"/>
    <property type="evidence" value="ECO:0007669"/>
    <property type="project" value="InterPro"/>
</dbReference>
<dbReference type="PANTHER" id="PTHR42776:SF27">
    <property type="entry name" value="DIPEPTIDYL PEPTIDASE FAMILY MEMBER 6"/>
    <property type="match status" value="1"/>
</dbReference>
<keyword evidence="2" id="KW-0720">Serine protease</keyword>
<dbReference type="RefSeq" id="WP_353718876.1">
    <property type="nucleotide sequence ID" value="NZ_CP159289.1"/>
</dbReference>
<dbReference type="SUPFAM" id="SSF53474">
    <property type="entry name" value="alpha/beta-Hydrolases"/>
    <property type="match status" value="1"/>
</dbReference>